<dbReference type="SUPFAM" id="SSF54680">
    <property type="entry name" value="Pyrimidine nucleoside phosphorylase C-terminal domain"/>
    <property type="match status" value="1"/>
</dbReference>
<dbReference type="GO" id="GO:0016763">
    <property type="term" value="F:pentosyltransferase activity"/>
    <property type="evidence" value="ECO:0007669"/>
    <property type="project" value="InterPro"/>
</dbReference>
<dbReference type="EMBL" id="JAAGWF010000018">
    <property type="protein sequence ID" value="NEK59490.1"/>
    <property type="molecule type" value="Genomic_DNA"/>
</dbReference>
<protein>
    <submittedName>
        <fullName evidence="3">DUF2254 domain-containing protein</fullName>
    </submittedName>
</protein>
<keyword evidence="4" id="KW-1185">Reference proteome</keyword>
<gene>
    <name evidence="3" type="ORF">GCU56_16650</name>
</gene>
<keyword evidence="1" id="KW-0808">Transferase</keyword>
<organism evidence="3 4">
    <name type="scientific">Geodermatophilus sabuli</name>
    <dbReference type="NCBI Taxonomy" id="1564158"/>
    <lineage>
        <taxon>Bacteria</taxon>
        <taxon>Bacillati</taxon>
        <taxon>Actinomycetota</taxon>
        <taxon>Actinomycetes</taxon>
        <taxon>Geodermatophilales</taxon>
        <taxon>Geodermatophilaceae</taxon>
        <taxon>Geodermatophilus</taxon>
    </lineage>
</organism>
<keyword evidence="2" id="KW-0812">Transmembrane</keyword>
<accession>A0A7K3W481</accession>
<proteinExistence type="predicted"/>
<keyword evidence="2" id="KW-0472">Membrane</keyword>
<evidence type="ECO:0000256" key="1">
    <source>
        <dbReference type="ARBA" id="ARBA00022679"/>
    </source>
</evidence>
<sequence>MLAIVLAIGLGIGLPALDQVLEQPGGEHPLTLVFGGGPSAARDVLTSIAGSLISVTGLTFSFTVVALQLSSSQHSPRLLQTFVTDRVVQTTLALLVGTFVYALTVLRTVRTEESAGPTFVPRLSVTAGFVLTLMSVVGLVLFLGHLARSLRVETMLRDVSDEARATFGRALPADGDDSGARGISVSSEPSTAVCARRSGFVTDVDGDRIAAAAATAGATVVLEPRIGDSVVAGTPVAHVWPCPPGAVVDLDAVQQSLDRDVQLEYERTPHRDVAYSLRKVVDIAVRALSPGTNDPTTAVHALSHVSALLGELATHPLRPVPFRDEDGVVRLVLPQWDVHSLVRLGLEEPLHFGEGQPAVLRRLARLLRELAWRAPGGSLDEVIRRYMERVVCLAEESTDVDAAETGAWRQQLTDALAGRWPPPT</sequence>
<dbReference type="Proteomes" id="UP000470246">
    <property type="component" value="Unassembled WGS sequence"/>
</dbReference>
<evidence type="ECO:0000256" key="2">
    <source>
        <dbReference type="SAM" id="Phobius"/>
    </source>
</evidence>
<dbReference type="GO" id="GO:0006213">
    <property type="term" value="P:pyrimidine nucleoside metabolic process"/>
    <property type="evidence" value="ECO:0007669"/>
    <property type="project" value="InterPro"/>
</dbReference>
<reference evidence="3 4" key="1">
    <citation type="submission" date="2020-02" db="EMBL/GenBank/DDBJ databases">
        <title>Geodermatophilus sabuli CPCC 205279 I12A-02694.</title>
        <authorList>
            <person name="Jiang Z."/>
        </authorList>
    </citation>
    <scope>NUCLEOTIDE SEQUENCE [LARGE SCALE GENOMIC DNA]</scope>
    <source>
        <strain evidence="3 4">I12A-02694</strain>
    </source>
</reference>
<dbReference type="Pfam" id="PF10011">
    <property type="entry name" value="DUF2254"/>
    <property type="match status" value="1"/>
</dbReference>
<dbReference type="AlphaFoldDB" id="A0A7K3W481"/>
<name>A0A7K3W481_9ACTN</name>
<feature type="transmembrane region" description="Helical" evidence="2">
    <location>
        <begin position="44"/>
        <end position="67"/>
    </location>
</feature>
<feature type="transmembrane region" description="Helical" evidence="2">
    <location>
        <begin position="87"/>
        <end position="106"/>
    </location>
</feature>
<keyword evidence="2" id="KW-1133">Transmembrane helix</keyword>
<feature type="transmembrane region" description="Helical" evidence="2">
    <location>
        <begin position="126"/>
        <end position="147"/>
    </location>
</feature>
<comment type="caution">
    <text evidence="3">The sequence shown here is derived from an EMBL/GenBank/DDBJ whole genome shotgun (WGS) entry which is preliminary data.</text>
</comment>
<dbReference type="InterPro" id="IPR018723">
    <property type="entry name" value="DUF2254_membrane"/>
</dbReference>
<evidence type="ECO:0000313" key="4">
    <source>
        <dbReference type="Proteomes" id="UP000470246"/>
    </source>
</evidence>
<evidence type="ECO:0000313" key="3">
    <source>
        <dbReference type="EMBL" id="NEK59490.1"/>
    </source>
</evidence>
<dbReference type="InterPro" id="IPR036566">
    <property type="entry name" value="PYNP-like_C_sf"/>
</dbReference>